<evidence type="ECO:0000259" key="12">
    <source>
        <dbReference type="Pfam" id="PF02705"/>
    </source>
</evidence>
<dbReference type="GO" id="GO:0005886">
    <property type="term" value="C:plasma membrane"/>
    <property type="evidence" value="ECO:0007669"/>
    <property type="project" value="UniProtKB-SubCell"/>
</dbReference>
<dbReference type="HAMAP" id="MF_01522">
    <property type="entry name" value="Kup"/>
    <property type="match status" value="1"/>
</dbReference>
<keyword evidence="8 11" id="KW-1133">Transmembrane helix</keyword>
<dbReference type="InterPro" id="IPR053952">
    <property type="entry name" value="K_trans_C"/>
</dbReference>
<dbReference type="GO" id="GO:0015293">
    <property type="term" value="F:symporter activity"/>
    <property type="evidence" value="ECO:0007669"/>
    <property type="project" value="UniProtKB-UniRule"/>
</dbReference>
<dbReference type="InterPro" id="IPR023051">
    <property type="entry name" value="Kup"/>
</dbReference>
<feature type="transmembrane region" description="Helical" evidence="11">
    <location>
        <begin position="252"/>
        <end position="274"/>
    </location>
</feature>
<dbReference type="Proteomes" id="UP000182761">
    <property type="component" value="Unassembled WGS sequence"/>
</dbReference>
<accession>A0A0X3AP73</accession>
<feature type="transmembrane region" description="Helical" evidence="11">
    <location>
        <begin position="294"/>
        <end position="324"/>
    </location>
</feature>
<dbReference type="EMBL" id="FCOR01000004">
    <property type="protein sequence ID" value="CVK15947.1"/>
    <property type="molecule type" value="Genomic_DNA"/>
</dbReference>
<dbReference type="GO" id="GO:0015079">
    <property type="term" value="F:potassium ion transmembrane transporter activity"/>
    <property type="evidence" value="ECO:0007669"/>
    <property type="project" value="UniProtKB-UniRule"/>
</dbReference>
<evidence type="ECO:0000256" key="4">
    <source>
        <dbReference type="ARBA" id="ARBA00022538"/>
    </source>
</evidence>
<organism evidence="14 15">
    <name type="scientific">Apibacter mensalis</name>
    <dbReference type="NCBI Taxonomy" id="1586267"/>
    <lineage>
        <taxon>Bacteria</taxon>
        <taxon>Pseudomonadati</taxon>
        <taxon>Bacteroidota</taxon>
        <taxon>Flavobacteriia</taxon>
        <taxon>Flavobacteriales</taxon>
        <taxon>Weeksellaceae</taxon>
        <taxon>Apibacter</taxon>
    </lineage>
</organism>
<feature type="transmembrane region" description="Helical" evidence="11">
    <location>
        <begin position="377"/>
        <end position="395"/>
    </location>
</feature>
<dbReference type="STRING" id="1586267.GCA_001418685_00784"/>
<evidence type="ECO:0000313" key="15">
    <source>
        <dbReference type="Proteomes" id="UP000182761"/>
    </source>
</evidence>
<sequence length="664" mass="75146">MQQKDSKRSKLTFLGLVVTIGIVFGDIGTSPLYVMRAIVAANHTDQISEDFIIGALSCIIWTLTLQTTLKYVIIALRADNNGEGGILALYSLVKKMKNKCLYIIAILGAATLVSDGVITPSMTIMSAVEGLKSYNPHTEVIPITIFILIVLFVVQQFGTQSIGKFYGPIMTLWFIMLLLLGIIQFIPNLYVIKAINPYYAVKLMLIVKDSAQTALEAKHMILLIMGAVFLCTTGAEALYSDLGHCGIKNIRMSWGFVKVCLIINYLGQGAWILSNPVKAASGGNPFFMMMPESFVIIGVGMSTLAAVIASQALITGSYTIFSEAMSLDFWPRQKIEYPTHEKGQMYVPAINWGLLISCISVVFYFKESSKMEAAYGLAITITMLMTTILLLFYLYGKKVNIFFILIFALVYFIIEGGFFYANALKFEEGGWITMILAGLIAFSMYIWYNGRKLKNKYVQYVNIKPYLPTIQDMKTDKDISKYSTNLVYISRASNSEEIEAKILFSIINKHPKRADYYWFLRVENDTNPYTFEYDVLELIPNTLYKVNFKLGFKVVPLINIYFSQVLEDLKISGKIDLSSNYPSLKKYDIPADFKYVLIDRVFNQEYLFSLKERFILRFYNIVKCIGISDTAALGLDTYNVEVEEVPMLTDVIYKSRIKRAKIYK</sequence>
<evidence type="ECO:0000256" key="9">
    <source>
        <dbReference type="ARBA" id="ARBA00023065"/>
    </source>
</evidence>
<evidence type="ECO:0000256" key="2">
    <source>
        <dbReference type="ARBA" id="ARBA00022448"/>
    </source>
</evidence>
<feature type="transmembrane region" description="Helical" evidence="11">
    <location>
        <begin position="140"/>
        <end position="158"/>
    </location>
</feature>
<evidence type="ECO:0000256" key="7">
    <source>
        <dbReference type="ARBA" id="ARBA00022958"/>
    </source>
</evidence>
<dbReference type="AlphaFoldDB" id="A0A0X3AP73"/>
<feature type="transmembrane region" description="Helical" evidence="11">
    <location>
        <begin position="429"/>
        <end position="448"/>
    </location>
</feature>
<comment type="similarity">
    <text evidence="11">Belongs to the HAK/KUP transporter (TC 2.A.72) family.</text>
</comment>
<keyword evidence="6 11" id="KW-0769">Symport</keyword>
<proteinExistence type="inferred from homology"/>
<evidence type="ECO:0000256" key="11">
    <source>
        <dbReference type="HAMAP-Rule" id="MF_01522"/>
    </source>
</evidence>
<feature type="domain" description="K+ potassium transporter integral membrane" evidence="12">
    <location>
        <begin position="17"/>
        <end position="460"/>
    </location>
</feature>
<keyword evidence="10 11" id="KW-0472">Membrane</keyword>
<evidence type="ECO:0000256" key="8">
    <source>
        <dbReference type="ARBA" id="ARBA00022989"/>
    </source>
</evidence>
<dbReference type="RefSeq" id="WP_245630734.1">
    <property type="nucleotide sequence ID" value="NZ_FCOR01000004.1"/>
</dbReference>
<dbReference type="Pfam" id="PF02705">
    <property type="entry name" value="K_trans"/>
    <property type="match status" value="1"/>
</dbReference>
<comment type="subcellular location">
    <subcellularLocation>
        <location evidence="11">Cell membrane</location>
        <topology evidence="11">Multi-pass membrane protein</topology>
    </subcellularLocation>
    <subcellularLocation>
        <location evidence="1">Membrane</location>
        <topology evidence="1">Multi-pass membrane protein</topology>
    </subcellularLocation>
</comment>
<keyword evidence="4 11" id="KW-0633">Potassium transport</keyword>
<feature type="transmembrane region" description="Helical" evidence="11">
    <location>
        <begin position="220"/>
        <end position="240"/>
    </location>
</feature>
<keyword evidence="3 11" id="KW-1003">Cell membrane</keyword>
<keyword evidence="2 11" id="KW-0813">Transport</keyword>
<dbReference type="PANTHER" id="PTHR30540">
    <property type="entry name" value="OSMOTIC STRESS POTASSIUM TRANSPORTER"/>
    <property type="match status" value="1"/>
</dbReference>
<feature type="transmembrane region" description="Helical" evidence="11">
    <location>
        <begin position="51"/>
        <end position="73"/>
    </location>
</feature>
<gene>
    <name evidence="11" type="primary">kup</name>
    <name evidence="14" type="ORF">Ga0061079_10465</name>
</gene>
<feature type="transmembrane region" description="Helical" evidence="11">
    <location>
        <begin position="12"/>
        <end position="39"/>
    </location>
</feature>
<evidence type="ECO:0000256" key="10">
    <source>
        <dbReference type="ARBA" id="ARBA00023136"/>
    </source>
</evidence>
<keyword evidence="15" id="KW-1185">Reference proteome</keyword>
<dbReference type="InterPro" id="IPR003855">
    <property type="entry name" value="K+_transporter"/>
</dbReference>
<reference evidence="14 15" key="1">
    <citation type="submission" date="2016-01" db="EMBL/GenBank/DDBJ databases">
        <authorList>
            <person name="McClelland M."/>
            <person name="Jain A."/>
            <person name="Saraogi P."/>
            <person name="Mendelson R."/>
            <person name="Westerman R."/>
            <person name="SanMiguel P."/>
            <person name="Csonka L."/>
        </authorList>
    </citation>
    <scope>NUCLEOTIDE SEQUENCE [LARGE SCALE GENOMIC DNA]</scope>
    <source>
        <strain evidence="14 15">R-53146</strain>
    </source>
</reference>
<dbReference type="InterPro" id="IPR053951">
    <property type="entry name" value="K_trans_N"/>
</dbReference>
<protein>
    <recommendedName>
        <fullName evidence="11">Probable potassium transport system protein Kup</fullName>
    </recommendedName>
</protein>
<dbReference type="PANTHER" id="PTHR30540:SF83">
    <property type="entry name" value="K+ POTASSIUM TRANSPORTER"/>
    <property type="match status" value="1"/>
</dbReference>
<evidence type="ECO:0000313" key="14">
    <source>
        <dbReference type="EMBL" id="CVK15947.1"/>
    </source>
</evidence>
<comment type="catalytic activity">
    <reaction evidence="11">
        <text>K(+)(in) + H(+)(in) = K(+)(out) + H(+)(out)</text>
        <dbReference type="Rhea" id="RHEA:28490"/>
        <dbReference type="ChEBI" id="CHEBI:15378"/>
        <dbReference type="ChEBI" id="CHEBI:29103"/>
    </reaction>
</comment>
<keyword evidence="5 11" id="KW-0812">Transmembrane</keyword>
<dbReference type="Pfam" id="PF22776">
    <property type="entry name" value="K_trans_C"/>
    <property type="match status" value="1"/>
</dbReference>
<name>A0A0X3AP73_9FLAO</name>
<evidence type="ECO:0000259" key="13">
    <source>
        <dbReference type="Pfam" id="PF22776"/>
    </source>
</evidence>
<evidence type="ECO:0000256" key="1">
    <source>
        <dbReference type="ARBA" id="ARBA00004141"/>
    </source>
</evidence>
<feature type="transmembrane region" description="Helical" evidence="11">
    <location>
        <begin position="345"/>
        <end position="365"/>
    </location>
</feature>
<keyword evidence="9 11" id="KW-0406">Ion transport</keyword>
<evidence type="ECO:0000256" key="3">
    <source>
        <dbReference type="ARBA" id="ARBA00022475"/>
    </source>
</evidence>
<comment type="function">
    <text evidence="11">Transport of potassium into the cell. Likely operates as a K(+):H(+) symporter.</text>
</comment>
<feature type="transmembrane region" description="Helical" evidence="11">
    <location>
        <begin position="402"/>
        <end position="423"/>
    </location>
</feature>
<evidence type="ECO:0000256" key="5">
    <source>
        <dbReference type="ARBA" id="ARBA00022692"/>
    </source>
</evidence>
<feature type="transmembrane region" description="Helical" evidence="11">
    <location>
        <begin position="165"/>
        <end position="186"/>
    </location>
</feature>
<feature type="domain" description="K+ potassium transporter C-terminal" evidence="13">
    <location>
        <begin position="485"/>
        <end position="584"/>
    </location>
</feature>
<feature type="transmembrane region" description="Helical" evidence="11">
    <location>
        <begin position="100"/>
        <end position="120"/>
    </location>
</feature>
<evidence type="ECO:0000256" key="6">
    <source>
        <dbReference type="ARBA" id="ARBA00022847"/>
    </source>
</evidence>
<keyword evidence="7 11" id="KW-0630">Potassium</keyword>